<protein>
    <recommendedName>
        <fullName evidence="7">3-isopropylmalate dehydratase small subunit</fullName>
        <ecNumber evidence="7">4.2.1.33</ecNumber>
    </recommendedName>
    <alternativeName>
        <fullName evidence="7">Alpha-IPM isomerase</fullName>
        <shortName evidence="7">IPMI</shortName>
    </alternativeName>
    <alternativeName>
        <fullName evidence="7">Isopropylmalate isomerase</fullName>
    </alternativeName>
</protein>
<evidence type="ECO:0000256" key="3">
    <source>
        <dbReference type="ARBA" id="ARBA00004729"/>
    </source>
</evidence>
<evidence type="ECO:0000256" key="1">
    <source>
        <dbReference type="ARBA" id="ARBA00000491"/>
    </source>
</evidence>
<dbReference type="Pfam" id="PF00694">
    <property type="entry name" value="Aconitase_C"/>
    <property type="match status" value="1"/>
</dbReference>
<dbReference type="PANTHER" id="PTHR43345">
    <property type="entry name" value="3-ISOPROPYLMALATE DEHYDRATASE SMALL SUBUNIT 2-RELATED-RELATED"/>
    <property type="match status" value="1"/>
</dbReference>
<keyword evidence="7" id="KW-0028">Amino-acid biosynthesis</keyword>
<keyword evidence="7" id="KW-0100">Branched-chain amino acid biosynthesis</keyword>
<dbReference type="KEGG" id="taci:TDSAC_1163"/>
<name>A0A2R4W1F3_THEAF</name>
<proteinExistence type="inferred from homology"/>
<comment type="subunit">
    <text evidence="5 7">Heterodimer of LeuC and LeuD.</text>
</comment>
<reference evidence="9 10" key="1">
    <citation type="submission" date="2017-04" db="EMBL/GenBank/DDBJ databases">
        <title>Genomic insights into metabolism of Thermodesulfobium acidiphilum.</title>
        <authorList>
            <person name="Toshchakov S.V."/>
            <person name="Frolov E.N."/>
            <person name="Kublanov I.V."/>
            <person name="Samarov N.I."/>
            <person name="Novikov A."/>
            <person name="Lebedinsky A.V."/>
            <person name="Bonch-Osmolovskaya E.A."/>
            <person name="Chernyh N.A."/>
        </authorList>
    </citation>
    <scope>NUCLEOTIDE SEQUENCE [LARGE SCALE GENOMIC DNA]</scope>
    <source>
        <strain evidence="9 10">3127-1</strain>
    </source>
</reference>
<comment type="function">
    <text evidence="2 7">Catalyzes the isomerization between 2-isopropylmalate and 3-isopropylmalate, via the formation of 2-isopropylmaleate.</text>
</comment>
<evidence type="ECO:0000313" key="10">
    <source>
        <dbReference type="Proteomes" id="UP000244792"/>
    </source>
</evidence>
<dbReference type="HAMAP" id="MF_01032">
    <property type="entry name" value="LeuD_type2"/>
    <property type="match status" value="1"/>
</dbReference>
<accession>A0A2R4W1F3</accession>
<dbReference type="InterPro" id="IPR011827">
    <property type="entry name" value="LeuD_type2/HacB/DmdB"/>
</dbReference>
<evidence type="ECO:0000259" key="8">
    <source>
        <dbReference type="Pfam" id="PF00694"/>
    </source>
</evidence>
<dbReference type="SUPFAM" id="SSF52016">
    <property type="entry name" value="LeuD/IlvD-like"/>
    <property type="match status" value="1"/>
</dbReference>
<dbReference type="GO" id="GO:0003861">
    <property type="term" value="F:3-isopropylmalate dehydratase activity"/>
    <property type="evidence" value="ECO:0007669"/>
    <property type="project" value="UniProtKB-UniRule"/>
</dbReference>
<evidence type="ECO:0000256" key="4">
    <source>
        <dbReference type="ARBA" id="ARBA00009869"/>
    </source>
</evidence>
<dbReference type="CDD" id="cd01577">
    <property type="entry name" value="IPMI_Swivel"/>
    <property type="match status" value="1"/>
</dbReference>
<dbReference type="Gene3D" id="3.20.19.10">
    <property type="entry name" value="Aconitase, domain 4"/>
    <property type="match status" value="1"/>
</dbReference>
<evidence type="ECO:0000256" key="7">
    <source>
        <dbReference type="HAMAP-Rule" id="MF_01032"/>
    </source>
</evidence>
<comment type="catalytic activity">
    <reaction evidence="1 7">
        <text>(2R,3S)-3-isopropylmalate = (2S)-2-isopropylmalate</text>
        <dbReference type="Rhea" id="RHEA:32287"/>
        <dbReference type="ChEBI" id="CHEBI:1178"/>
        <dbReference type="ChEBI" id="CHEBI:35121"/>
        <dbReference type="EC" id="4.2.1.33"/>
    </reaction>
</comment>
<dbReference type="EC" id="4.2.1.33" evidence="7"/>
<dbReference type="AlphaFoldDB" id="A0A2R4W1F3"/>
<sequence>MMILEGAARIFGNNIDTDLIIAARYLTETNEVELGKNLFKDLRPNFVNEMNKGDIIVAGNNFGCGSSREHAPLAIKGAGISAVIANSFARIFFRNAINVGLPIFVTSENLNSIEEGDKLSINASEGILLNKTKNKTYKFDPYPEFLLNLVQIGGLFNFTKNRLKEVQKNV</sequence>
<dbReference type="PANTHER" id="PTHR43345:SF2">
    <property type="entry name" value="3-ISOPROPYLMALATE DEHYDRATASE SMALL SUBUNIT 1"/>
    <property type="match status" value="1"/>
</dbReference>
<keyword evidence="10" id="KW-1185">Reference proteome</keyword>
<dbReference type="EMBL" id="CP020921">
    <property type="protein sequence ID" value="AWB10508.1"/>
    <property type="molecule type" value="Genomic_DNA"/>
</dbReference>
<dbReference type="InterPro" id="IPR015928">
    <property type="entry name" value="Aconitase/3IPM_dehydase_swvl"/>
</dbReference>
<organism evidence="9 10">
    <name type="scientific">Thermodesulfobium acidiphilum</name>
    <dbReference type="NCBI Taxonomy" id="1794699"/>
    <lineage>
        <taxon>Bacteria</taxon>
        <taxon>Pseudomonadati</taxon>
        <taxon>Thermodesulfobiota</taxon>
        <taxon>Thermodesulfobiia</taxon>
        <taxon>Thermodesulfobiales</taxon>
        <taxon>Thermodesulfobiaceae</taxon>
        <taxon>Thermodesulfobium</taxon>
    </lineage>
</organism>
<evidence type="ECO:0000256" key="2">
    <source>
        <dbReference type="ARBA" id="ARBA00002695"/>
    </source>
</evidence>
<dbReference type="InterPro" id="IPR033940">
    <property type="entry name" value="IPMI_Swivel"/>
</dbReference>
<comment type="pathway">
    <text evidence="3 7">Amino-acid biosynthesis; L-leucine biosynthesis; L-leucine from 3-methyl-2-oxobutanoate: step 2/4.</text>
</comment>
<evidence type="ECO:0000313" key="9">
    <source>
        <dbReference type="EMBL" id="AWB10508.1"/>
    </source>
</evidence>
<evidence type="ECO:0000256" key="6">
    <source>
        <dbReference type="ARBA" id="ARBA00023239"/>
    </source>
</evidence>
<dbReference type="GO" id="GO:0009098">
    <property type="term" value="P:L-leucine biosynthetic process"/>
    <property type="evidence" value="ECO:0007669"/>
    <property type="project" value="UniProtKB-UniRule"/>
</dbReference>
<dbReference type="UniPathway" id="UPA00048">
    <property type="reaction ID" value="UER00071"/>
</dbReference>
<comment type="similarity">
    <text evidence="4 7">Belongs to the LeuD family. LeuD type 2 subfamily.</text>
</comment>
<dbReference type="NCBIfam" id="TIGR02087">
    <property type="entry name" value="LEUD_arch"/>
    <property type="match status" value="1"/>
</dbReference>
<feature type="domain" description="Aconitase A/isopropylmalate dehydratase small subunit swivel" evidence="8">
    <location>
        <begin position="52"/>
        <end position="101"/>
    </location>
</feature>
<dbReference type="InterPro" id="IPR000573">
    <property type="entry name" value="AconitaseA/IPMdHydase_ssu_swvl"/>
</dbReference>
<dbReference type="InterPro" id="IPR050075">
    <property type="entry name" value="LeuD"/>
</dbReference>
<gene>
    <name evidence="7" type="primary">leuD</name>
    <name evidence="9" type="ORF">TDSAC_1163</name>
</gene>
<dbReference type="Proteomes" id="UP000244792">
    <property type="component" value="Chromosome"/>
</dbReference>
<evidence type="ECO:0000256" key="5">
    <source>
        <dbReference type="ARBA" id="ARBA00011271"/>
    </source>
</evidence>
<keyword evidence="6 7" id="KW-0456">Lyase</keyword>
<keyword evidence="7" id="KW-0432">Leucine biosynthesis</keyword>